<feature type="region of interest" description="Disordered" evidence="4">
    <location>
        <begin position="757"/>
        <end position="796"/>
    </location>
</feature>
<keyword evidence="2" id="KW-0677">Repeat</keyword>
<feature type="region of interest" description="Disordered" evidence="4">
    <location>
        <begin position="399"/>
        <end position="425"/>
    </location>
</feature>
<feature type="region of interest" description="Disordered" evidence="4">
    <location>
        <begin position="1529"/>
        <end position="1557"/>
    </location>
</feature>
<feature type="compositionally biased region" description="Low complexity" evidence="4">
    <location>
        <begin position="772"/>
        <end position="796"/>
    </location>
</feature>
<feature type="region of interest" description="Disordered" evidence="4">
    <location>
        <begin position="2124"/>
        <end position="2182"/>
    </location>
</feature>
<feature type="region of interest" description="Disordered" evidence="4">
    <location>
        <begin position="218"/>
        <end position="328"/>
    </location>
</feature>
<feature type="region of interest" description="Disordered" evidence="4">
    <location>
        <begin position="1565"/>
        <end position="1584"/>
    </location>
</feature>
<feature type="region of interest" description="Disordered" evidence="4">
    <location>
        <begin position="1356"/>
        <end position="1485"/>
    </location>
</feature>
<feature type="region of interest" description="Disordered" evidence="4">
    <location>
        <begin position="446"/>
        <end position="468"/>
    </location>
</feature>
<protein>
    <submittedName>
        <fullName evidence="5">Tip elongation aberrant protein 1</fullName>
    </submittedName>
</protein>
<feature type="compositionally biased region" description="Pro residues" evidence="4">
    <location>
        <begin position="1760"/>
        <end position="1771"/>
    </location>
</feature>
<dbReference type="Pfam" id="PF24681">
    <property type="entry name" value="Kelch_KLHDC2_KLHL20_DRC7"/>
    <property type="match status" value="2"/>
</dbReference>
<feature type="compositionally biased region" description="Polar residues" evidence="4">
    <location>
        <begin position="1722"/>
        <end position="1742"/>
    </location>
</feature>
<feature type="compositionally biased region" description="Polar residues" evidence="4">
    <location>
        <begin position="1364"/>
        <end position="1375"/>
    </location>
</feature>
<feature type="coiled-coil region" evidence="3">
    <location>
        <begin position="1324"/>
        <end position="1351"/>
    </location>
</feature>
<feature type="region of interest" description="Disordered" evidence="4">
    <location>
        <begin position="1822"/>
        <end position="1920"/>
    </location>
</feature>
<feature type="compositionally biased region" description="Low complexity" evidence="4">
    <location>
        <begin position="2169"/>
        <end position="2179"/>
    </location>
</feature>
<evidence type="ECO:0000256" key="1">
    <source>
        <dbReference type="ARBA" id="ARBA00022441"/>
    </source>
</evidence>
<evidence type="ECO:0000256" key="3">
    <source>
        <dbReference type="SAM" id="Coils"/>
    </source>
</evidence>
<keyword evidence="3" id="KW-0175">Coiled coil</keyword>
<keyword evidence="1" id="KW-0880">Kelch repeat</keyword>
<gene>
    <name evidence="5" type="ORF">IE077_002846</name>
</gene>
<reference evidence="5 6" key="1">
    <citation type="journal article" date="2020" name="bioRxiv">
        <title>Metabolic contributions of an alphaproteobacterial endosymbiont in the apicomplexan Cardiosporidium cionae.</title>
        <authorList>
            <person name="Hunter E.S."/>
            <person name="Paight C.J."/>
            <person name="Lane C.E."/>
        </authorList>
    </citation>
    <scope>NUCLEOTIDE SEQUENCE [LARGE SCALE GENOMIC DNA]</scope>
    <source>
        <strain evidence="5">ESH_2018</strain>
    </source>
</reference>
<dbReference type="PANTHER" id="PTHR46093">
    <property type="entry name" value="ACYL-COA-BINDING DOMAIN-CONTAINING PROTEIN 5"/>
    <property type="match status" value="1"/>
</dbReference>
<feature type="region of interest" description="Disordered" evidence="4">
    <location>
        <begin position="1722"/>
        <end position="1779"/>
    </location>
</feature>
<comment type="caution">
    <text evidence="5">The sequence shown here is derived from an EMBL/GenBank/DDBJ whole genome shotgun (WGS) entry which is preliminary data.</text>
</comment>
<feature type="region of interest" description="Disordered" evidence="4">
    <location>
        <begin position="555"/>
        <end position="612"/>
    </location>
</feature>
<feature type="compositionally biased region" description="Low complexity" evidence="4">
    <location>
        <begin position="302"/>
        <end position="313"/>
    </location>
</feature>
<organism evidence="5 6">
    <name type="scientific">Cardiosporidium cionae</name>
    <dbReference type="NCBI Taxonomy" id="476202"/>
    <lineage>
        <taxon>Eukaryota</taxon>
        <taxon>Sar</taxon>
        <taxon>Alveolata</taxon>
        <taxon>Apicomplexa</taxon>
        <taxon>Aconoidasida</taxon>
        <taxon>Nephromycida</taxon>
        <taxon>Cardiosporidium</taxon>
    </lineage>
</organism>
<feature type="compositionally biased region" description="Polar residues" evidence="4">
    <location>
        <begin position="2143"/>
        <end position="2157"/>
    </location>
</feature>
<name>A0ABQ7J9W3_9APIC</name>
<proteinExistence type="predicted"/>
<evidence type="ECO:0000256" key="4">
    <source>
        <dbReference type="SAM" id="MobiDB-lite"/>
    </source>
</evidence>
<feature type="compositionally biased region" description="Low complexity" evidence="4">
    <location>
        <begin position="1565"/>
        <end position="1575"/>
    </location>
</feature>
<feature type="compositionally biased region" description="Polar residues" evidence="4">
    <location>
        <begin position="1467"/>
        <end position="1485"/>
    </location>
</feature>
<dbReference type="Gene3D" id="2.120.10.80">
    <property type="entry name" value="Kelch-type beta propeller"/>
    <property type="match status" value="2"/>
</dbReference>
<feature type="region of interest" description="Disordered" evidence="4">
    <location>
        <begin position="685"/>
        <end position="727"/>
    </location>
</feature>
<evidence type="ECO:0000256" key="2">
    <source>
        <dbReference type="ARBA" id="ARBA00022737"/>
    </source>
</evidence>
<sequence>MLPLFLSPLISATDVHTLIETTSNDASVVSHKRLGGFILKTLCTAGFFLVLTLLTSSKSGDYRNPWITGDSAYKRIAWIDHPVGWDASRGEMETNHSEGFVADLLGLSSELKGMEKEVMDGVTEPVVSTAEESTALAVGDTHDKSVVDASDALAGNTFPQQPLTMEQLLFISSGNNPKKSHFNPNAEEFIPLGIANKNLASAMAFGQKIFGKSAGGTTTSGGVATPSSSGLPSTSSQMSSLASSSLSTPLVSPSGGTPLSSLPIGSALSTKATPMHRLAKSPAKTMRGEGISSPLPVSEAVSTTSSSSTTTHSPSHDEQPLSHTTEAVSPSHASLSFIEGGMKGVSSSSISDNVLLPSMLHRSMPTLGATSAPSTIPPPPHSDPSLSAVVTPTPMATSFISPVKGGRAPPSGTSTGLTTSTLPSSMIKPPQLFSVSPVTTGAAVLPPLPPTPLSGQSSPPPTLVSPSKAELASLSATLLKASNSSIPSGGPASSLSNSLSLSLSNFASMASGNDKSISHPMYPFHLNDAPVPAPLPSKIIHPLKALSSNPMLSEEGVNGKGNLPNPIGMRPPLKYGGMESPSPFTNPFTSPSPPGYASSPQLSLPPPKYEKVPQGLTAEKNLSMQLADPVNDEEGLSKYLEHFRETINPAGGGMKEDSSSQFMGNDTARLTQAIYQLIHRNKMTQRVPPPTGASSRAPHPPPPSSVSYGNERRQESPLRAPFDLPGTEFRASLPSMAVPSPSAAPFRARRGYPGGNVSTFSMANPGGPPPLSGGNRLSLSSGSSSSIPHSQEPISSHVSVVGGPTLASIPPSVITAVCSGPSTDAWEKLELTGPLKGPAEGFPVVECQGKLFALDNRPSSGGLAEIYIYENLDTTHRWSCVRNCHGHAPPANSNFDMLSHNGKLYVIGGRIKEGADFFTMWEFDTLEFTWTHHEIPANADLLLKRQDFAIATFGDAFYLFGGVYASQPQQWILLNDLWCLPLAEKRWHRLHPYSGSDLSSPSGGATEGSGEPPPGRAGHTAVAYEKSIYIFGGTTTARELDDLYEYNTSMHTWNRINAAGAVPAPRYGHSADVIDDRMILFGGFGDCHTFLNDIHELSFTKMAWTEVINKGKISPSPRFRHSTVALDGYLYLFGGKGNPKHLSNTYSRGNDASNGLEKAPKMAAFTDTFRICLNRDFDTEKDQHSSLAVCSTSETQSGSFTEEIVSFRIRKTDGSHKDIPLSESSAFAAQWAKFMDFNKTEREYVHKIARMESMLAKLCQEVATLTYTNKRLQRQTLNHENNMQALVRHHQATQVQIAETLAVSMLRQHYRSLVSKLKQNEVTIEELNRLCRDQQGSLDIKEKELQRLRESLRFDGSPLWSVHPSMNRSQGSTGAFSGGGHLPTGGSQPLRQGGEGFSSLSLAQSRPPGINGPPSWPAFFSPTGEGVAEAPRTLATSSGNTGDPSFLLPSEEGIGENGGGGAPPSSHSLSTQGATSEGHTISPSLADLSSSMAGCFLSADLPADGSTRSEGNSLITALSSNGGATMTLPGGGGALASSMDPSVASEGEFLPSSSLSGGNPSSSSYSFFGQSAPSSRGPTSTASLPIEGYLPQTLSSAQKMAMVTLLRQHLVDTNDPDIARKIRGILNSFYASSVPSSVFSSGGVASSAALPAPGATGVYTIEGESLPPSPSPADPFSSSNSAVPYHGYAGEMAVPPSSWDGNSGRDSNNLFGLMSALKSMNTVSFTPNPSPQDPYSSGNSPPSFRVPLGGQSNPGATPTTSPPFYNPPPHSTRPSSPTRFFPSTKMTSARPNVLPFLSTHAGGASSFLSNVGGAMVEGGTTSSMSSYGGKGGPSLHALGTAISPPPGGGLGPVGPPQSSGHSMIRNRNSGAVPAPPPPTTASSGRKEGFGGTTGGPSFFSSSQYVSPSSGSSPSRTGSSLPHELIKKTFAYALTGPAPAGRAMMESEGYRTKGLAFRNPPPSSHRELRSVGTRFSPLMKNGRRDTISQEAMMPLREKSPNSSESYPPPGNSIDRFSANHVFGGGNATSMRTVNGGASGGSSAGPLFEGSMAGMSQAISTVATATAGVTSTIPSSRADSMAHLLNLSLAGYHSTAGPSLSHATEASVAAALRGNAMVLPSGLTVASAGEPSRGHASTGPPQGFSFMSSDFSEENSMLASHSHHFGENHHSSSSTSLPSSSVDKTMPVEEIEWTILPDANVESDAELPTWV</sequence>
<accession>A0ABQ7J9W3</accession>
<feature type="region of interest" description="Disordered" evidence="4">
    <location>
        <begin position="366"/>
        <end position="386"/>
    </location>
</feature>
<feature type="compositionally biased region" description="Pro residues" evidence="4">
    <location>
        <begin position="446"/>
        <end position="463"/>
    </location>
</feature>
<feature type="compositionally biased region" description="Low complexity" evidence="4">
    <location>
        <begin position="1895"/>
        <end position="1919"/>
    </location>
</feature>
<evidence type="ECO:0000313" key="5">
    <source>
        <dbReference type="EMBL" id="KAF8820743.1"/>
    </source>
</evidence>
<feature type="compositionally biased region" description="Low complexity" evidence="4">
    <location>
        <begin position="409"/>
        <end position="425"/>
    </location>
</feature>
<feature type="compositionally biased region" description="Polar residues" evidence="4">
    <location>
        <begin position="1434"/>
        <end position="1443"/>
    </location>
</feature>
<evidence type="ECO:0000313" key="6">
    <source>
        <dbReference type="Proteomes" id="UP000823046"/>
    </source>
</evidence>
<dbReference type="Proteomes" id="UP000823046">
    <property type="component" value="Unassembled WGS sequence"/>
</dbReference>
<feature type="region of interest" description="Disordered" evidence="4">
    <location>
        <begin position="1987"/>
        <end position="2007"/>
    </location>
</feature>
<feature type="compositionally biased region" description="Low complexity" evidence="4">
    <location>
        <begin position="580"/>
        <end position="589"/>
    </location>
</feature>
<dbReference type="SUPFAM" id="SSF117281">
    <property type="entry name" value="Kelch motif"/>
    <property type="match status" value="1"/>
</dbReference>
<dbReference type="PANTHER" id="PTHR46093:SF18">
    <property type="entry name" value="FIBRONECTIN TYPE-III DOMAIN-CONTAINING PROTEIN"/>
    <property type="match status" value="1"/>
</dbReference>
<feature type="compositionally biased region" description="Low complexity" evidence="4">
    <location>
        <begin position="218"/>
        <end position="266"/>
    </location>
</feature>
<keyword evidence="6" id="KW-1185">Reference proteome</keyword>
<dbReference type="InterPro" id="IPR015915">
    <property type="entry name" value="Kelch-typ_b-propeller"/>
</dbReference>
<dbReference type="EMBL" id="JADAQX010000311">
    <property type="protein sequence ID" value="KAF8820743.1"/>
    <property type="molecule type" value="Genomic_DNA"/>
</dbReference>
<feature type="region of interest" description="Disordered" evidence="4">
    <location>
        <begin position="995"/>
        <end position="1018"/>
    </location>
</feature>